<accession>A0A090T9X2</accession>
<organism evidence="1 2">
    <name type="scientific">Vibrio maritimus</name>
    <dbReference type="NCBI Taxonomy" id="990268"/>
    <lineage>
        <taxon>Bacteria</taxon>
        <taxon>Pseudomonadati</taxon>
        <taxon>Pseudomonadota</taxon>
        <taxon>Gammaproteobacteria</taxon>
        <taxon>Vibrionales</taxon>
        <taxon>Vibrionaceae</taxon>
        <taxon>Vibrio</taxon>
    </lineage>
</organism>
<dbReference type="AlphaFoldDB" id="A0A090T9X2"/>
<keyword evidence="2" id="KW-1185">Reference proteome</keyword>
<reference evidence="1 2" key="2">
    <citation type="submission" date="2014-09" db="EMBL/GenBank/DDBJ databases">
        <authorList>
            <consortium name="NBRP consortium"/>
            <person name="Sawabe T."/>
            <person name="Meirelles P."/>
            <person name="Nakanishi M."/>
            <person name="Sayaka M."/>
            <person name="Hattori M."/>
            <person name="Ohkuma M."/>
        </authorList>
    </citation>
    <scope>NUCLEOTIDE SEQUENCE [LARGE SCALE GENOMIC DNA]</scope>
    <source>
        <strain evidence="1 2">JCM 19240</strain>
    </source>
</reference>
<dbReference type="EMBL" id="BBMT01000009">
    <property type="protein sequence ID" value="GAL36048.1"/>
    <property type="molecule type" value="Genomic_DNA"/>
</dbReference>
<protein>
    <submittedName>
        <fullName evidence="1">Uncharacterized protein</fullName>
    </submittedName>
</protein>
<comment type="caution">
    <text evidence="1">The sequence shown here is derived from an EMBL/GenBank/DDBJ whole genome shotgun (WGS) entry which is preliminary data.</text>
</comment>
<dbReference type="Proteomes" id="UP000029224">
    <property type="component" value="Unassembled WGS sequence"/>
</dbReference>
<evidence type="ECO:0000313" key="2">
    <source>
        <dbReference type="Proteomes" id="UP000029224"/>
    </source>
</evidence>
<evidence type="ECO:0000313" key="1">
    <source>
        <dbReference type="EMBL" id="GAL36048.1"/>
    </source>
</evidence>
<sequence length="46" mass="5081">MIAKASAHKVLLRVGKMSKKEAADAAQIYRHSVVLFDHEGQCSKQV</sequence>
<gene>
    <name evidence="1" type="ORF">JCM19240_1490</name>
</gene>
<name>A0A090T9X2_9VIBR</name>
<proteinExistence type="predicted"/>
<reference evidence="1 2" key="1">
    <citation type="submission" date="2014-09" db="EMBL/GenBank/DDBJ databases">
        <title>Vibrio maritimus JCM 19240. (C210) whole genome shotgun sequence.</title>
        <authorList>
            <person name="Sawabe T."/>
            <person name="Meirelles P."/>
            <person name="Nakanishi M."/>
            <person name="Sayaka M."/>
            <person name="Hattori M."/>
            <person name="Ohkuma M."/>
        </authorList>
    </citation>
    <scope>NUCLEOTIDE SEQUENCE [LARGE SCALE GENOMIC DNA]</scope>
    <source>
        <strain evidence="1 2">JCM 19240</strain>
    </source>
</reference>